<evidence type="ECO:0000256" key="1">
    <source>
        <dbReference type="SAM" id="Phobius"/>
    </source>
</evidence>
<reference evidence="4" key="1">
    <citation type="journal article" date="2019" name="Int. J. Syst. Evol. Microbiol.">
        <title>The Global Catalogue of Microorganisms (GCM) 10K type strain sequencing project: providing services to taxonomists for standard genome sequencing and annotation.</title>
        <authorList>
            <consortium name="The Broad Institute Genomics Platform"/>
            <consortium name="The Broad Institute Genome Sequencing Center for Infectious Disease"/>
            <person name="Wu L."/>
            <person name="Ma J."/>
        </authorList>
    </citation>
    <scope>NUCLEOTIDE SEQUENCE [LARGE SCALE GENOMIC DNA]</scope>
    <source>
        <strain evidence="4">JCM 16949</strain>
    </source>
</reference>
<dbReference type="PANTHER" id="PTHR21180">
    <property type="entry name" value="ENDONUCLEASE/EXONUCLEASE/PHOSPHATASE FAMILY DOMAIN-CONTAINING PROTEIN 1"/>
    <property type="match status" value="1"/>
</dbReference>
<accession>A0ABP7FKM3</accession>
<dbReference type="InterPro" id="IPR010994">
    <property type="entry name" value="RuvA_2-like"/>
</dbReference>
<dbReference type="SMART" id="SM00278">
    <property type="entry name" value="HhH1"/>
    <property type="match status" value="2"/>
</dbReference>
<keyword evidence="1" id="KW-0472">Membrane</keyword>
<name>A0ABP7FKM3_9MICO</name>
<feature type="domain" description="Helix-hairpin-helix DNA-binding motif class 1" evidence="2">
    <location>
        <begin position="161"/>
        <end position="180"/>
    </location>
</feature>
<keyword evidence="1" id="KW-1133">Transmembrane helix</keyword>
<keyword evidence="1" id="KW-0812">Transmembrane</keyword>
<dbReference type="Pfam" id="PF12836">
    <property type="entry name" value="HHH_3"/>
    <property type="match status" value="1"/>
</dbReference>
<keyword evidence="4" id="KW-1185">Reference proteome</keyword>
<dbReference type="SUPFAM" id="SSF47781">
    <property type="entry name" value="RuvA domain 2-like"/>
    <property type="match status" value="1"/>
</dbReference>
<protein>
    <recommendedName>
        <fullName evidence="2">Helix-hairpin-helix DNA-binding motif class 1 domain-containing protein</fullName>
    </recommendedName>
</protein>
<dbReference type="Proteomes" id="UP001501004">
    <property type="component" value="Unassembled WGS sequence"/>
</dbReference>
<evidence type="ECO:0000313" key="4">
    <source>
        <dbReference type="Proteomes" id="UP001501004"/>
    </source>
</evidence>
<dbReference type="RefSeq" id="WP_344755758.1">
    <property type="nucleotide sequence ID" value="NZ_BAABAE010000003.1"/>
</dbReference>
<dbReference type="Gene3D" id="1.10.150.320">
    <property type="entry name" value="Photosystem II 12 kDa extrinsic protein"/>
    <property type="match status" value="1"/>
</dbReference>
<organism evidence="3 4">
    <name type="scientific">Leifsonella bigeumensis</name>
    <dbReference type="NCBI Taxonomy" id="433643"/>
    <lineage>
        <taxon>Bacteria</taxon>
        <taxon>Bacillati</taxon>
        <taxon>Actinomycetota</taxon>
        <taxon>Actinomycetes</taxon>
        <taxon>Micrococcales</taxon>
        <taxon>Microbacteriaceae</taxon>
        <taxon>Leifsonella</taxon>
    </lineage>
</organism>
<dbReference type="InterPro" id="IPR019554">
    <property type="entry name" value="Soluble_ligand-bd"/>
</dbReference>
<dbReference type="InterPro" id="IPR051675">
    <property type="entry name" value="Endo/Exo/Phosphatase_dom_1"/>
</dbReference>
<proteinExistence type="predicted"/>
<feature type="transmembrane region" description="Helical" evidence="1">
    <location>
        <begin position="20"/>
        <end position="41"/>
    </location>
</feature>
<dbReference type="Pfam" id="PF10531">
    <property type="entry name" value="SLBB"/>
    <property type="match status" value="1"/>
</dbReference>
<sequence>MPLADPLTASCTSRFRVGLGAAVVLLVVGLGIAVLVTALSANGGTTTVISAPDTGAAGTGAAAPSAEASASGVAIYVHILGAVSRPGLYQLRDGDRAIDAIAAAGGYAEGADRRQLNLARFLSDGEQIYVPREGEAGARPGGGPTSGTVGGKVNLNTADAAALETLPRVGPALAARILAWRAANGRFTSIEDLLGVSGIGEKTFAGLKDLVTI</sequence>
<dbReference type="InterPro" id="IPR003583">
    <property type="entry name" value="Hlx-hairpin-Hlx_DNA-bd_motif"/>
</dbReference>
<gene>
    <name evidence="3" type="ORF">GCM10022239_17380</name>
</gene>
<dbReference type="EMBL" id="BAABAE010000003">
    <property type="protein sequence ID" value="GAA3742353.1"/>
    <property type="molecule type" value="Genomic_DNA"/>
</dbReference>
<evidence type="ECO:0000313" key="3">
    <source>
        <dbReference type="EMBL" id="GAA3742353.1"/>
    </source>
</evidence>
<feature type="domain" description="Helix-hairpin-helix DNA-binding motif class 1" evidence="2">
    <location>
        <begin position="191"/>
        <end position="210"/>
    </location>
</feature>
<evidence type="ECO:0000259" key="2">
    <source>
        <dbReference type="SMART" id="SM00278"/>
    </source>
</evidence>
<dbReference type="Gene3D" id="3.10.560.10">
    <property type="entry name" value="Outer membrane lipoprotein wza domain like"/>
    <property type="match status" value="1"/>
</dbReference>
<dbReference type="PANTHER" id="PTHR21180:SF32">
    <property type="entry name" value="ENDONUCLEASE_EXONUCLEASE_PHOSPHATASE FAMILY DOMAIN-CONTAINING PROTEIN 1"/>
    <property type="match status" value="1"/>
</dbReference>
<comment type="caution">
    <text evidence="3">The sequence shown here is derived from an EMBL/GenBank/DDBJ whole genome shotgun (WGS) entry which is preliminary data.</text>
</comment>